<keyword evidence="5" id="KW-0732">Signal</keyword>
<dbReference type="SUPFAM" id="SSF46626">
    <property type="entry name" value="Cytochrome c"/>
    <property type="match status" value="2"/>
</dbReference>
<name>A0ABY2XJI0_9GAMM</name>
<keyword evidence="3 4" id="KW-0408">Iron</keyword>
<accession>A0ABY2XJI0</accession>
<proteinExistence type="predicted"/>
<feature type="signal peptide" evidence="5">
    <location>
        <begin position="1"/>
        <end position="32"/>
    </location>
</feature>
<evidence type="ECO:0000259" key="6">
    <source>
        <dbReference type="PROSITE" id="PS51007"/>
    </source>
</evidence>
<gene>
    <name evidence="7" type="ORF">FGS76_13905</name>
</gene>
<keyword evidence="1 4" id="KW-0349">Heme</keyword>
<protein>
    <recommendedName>
        <fullName evidence="6">Cytochrome c domain-containing protein</fullName>
    </recommendedName>
</protein>
<feature type="chain" id="PRO_5046249606" description="Cytochrome c domain-containing protein" evidence="5">
    <location>
        <begin position="33"/>
        <end position="603"/>
    </location>
</feature>
<dbReference type="Proteomes" id="UP000739180">
    <property type="component" value="Unassembled WGS sequence"/>
</dbReference>
<comment type="caution">
    <text evidence="7">The sequence shown here is derived from an EMBL/GenBank/DDBJ whole genome shotgun (WGS) entry which is preliminary data.</text>
</comment>
<evidence type="ECO:0000256" key="4">
    <source>
        <dbReference type="PROSITE-ProRule" id="PRU00433"/>
    </source>
</evidence>
<organism evidence="7 8">
    <name type="scientific">Alloalcanivorax gelatiniphagus</name>
    <dbReference type="NCBI Taxonomy" id="1194167"/>
    <lineage>
        <taxon>Bacteria</taxon>
        <taxon>Pseudomonadati</taxon>
        <taxon>Pseudomonadota</taxon>
        <taxon>Gammaproteobacteria</taxon>
        <taxon>Oceanospirillales</taxon>
        <taxon>Alcanivoracaceae</taxon>
        <taxon>Alloalcanivorax</taxon>
    </lineage>
</organism>
<dbReference type="RefSeq" id="WP_138773264.1">
    <property type="nucleotide sequence ID" value="NZ_JBHSSX010000115.1"/>
</dbReference>
<dbReference type="InterPro" id="IPR009056">
    <property type="entry name" value="Cyt_c-like_dom"/>
</dbReference>
<evidence type="ECO:0000256" key="1">
    <source>
        <dbReference type="ARBA" id="ARBA00022617"/>
    </source>
</evidence>
<feature type="domain" description="Cytochrome c" evidence="6">
    <location>
        <begin position="438"/>
        <end position="601"/>
    </location>
</feature>
<evidence type="ECO:0000256" key="3">
    <source>
        <dbReference type="ARBA" id="ARBA00023004"/>
    </source>
</evidence>
<evidence type="ECO:0000313" key="8">
    <source>
        <dbReference type="Proteomes" id="UP000739180"/>
    </source>
</evidence>
<keyword evidence="8" id="KW-1185">Reference proteome</keyword>
<evidence type="ECO:0000256" key="5">
    <source>
        <dbReference type="SAM" id="SignalP"/>
    </source>
</evidence>
<dbReference type="PROSITE" id="PS51007">
    <property type="entry name" value="CYTC"/>
    <property type="match status" value="2"/>
</dbReference>
<evidence type="ECO:0000256" key="2">
    <source>
        <dbReference type="ARBA" id="ARBA00022723"/>
    </source>
</evidence>
<dbReference type="EMBL" id="VCQT01000040">
    <property type="protein sequence ID" value="TMW11666.1"/>
    <property type="molecule type" value="Genomic_DNA"/>
</dbReference>
<feature type="domain" description="Cytochrome c" evidence="6">
    <location>
        <begin position="172"/>
        <end position="274"/>
    </location>
</feature>
<dbReference type="InterPro" id="IPR036909">
    <property type="entry name" value="Cyt_c-like_dom_sf"/>
</dbReference>
<keyword evidence="2 4" id="KW-0479">Metal-binding</keyword>
<evidence type="ECO:0000313" key="7">
    <source>
        <dbReference type="EMBL" id="TMW11666.1"/>
    </source>
</evidence>
<reference evidence="7 8" key="1">
    <citation type="submission" date="2019-05" db="EMBL/GenBank/DDBJ databases">
        <title>Genome of Alcanivorax gelatiniphagus, an oil degrading marine bacteria.</title>
        <authorList>
            <person name="Kwon K.K."/>
        </authorList>
    </citation>
    <scope>NUCLEOTIDE SEQUENCE [LARGE SCALE GENOMIC DNA]</scope>
    <source>
        <strain evidence="7 8">MEBiC 08158</strain>
    </source>
</reference>
<sequence length="603" mass="61840">MNSQPFRPALLRAAPLWSPLRGVLIMSAFAAAALVSGCGGGSDNDDPVVRGPSAEQGRQVFRYETFGNQRFWTDAMQLPQGIAGAQVTPLQALGLGLNVNVGALSAGTAQALLDALDQVENGTAPEDTALGNPAVTLLLINEGAVIGVVPFDENGDRKPLGSDAAYDDMDSLDIAGGDKVGVTCALCHAKTDGSVVPAGTVGPGSVGAETDGVIAGGLDVGAIFAAADNPLAYLPLLQLQFDALQGATIGKGDFAGIPSGGTVADATAAARTYLTGTFMDGQEEKRYYGSTSFDATPDGIGNATYIPPFFRTDLAAPWGHSGAFAELNDFNNLVYTVALDPTSLLTADGRAFLNVLAGPVGDEIADRYEAVLRDTGVIPDGVAVADALPYVDVARDNLAPGSPAGPVGRRVSDARLADLTAYTNRLAAPPAPEGLDAQQVSQGETLFTTARADGGAGCSGCHTANPNQAVRDVIIPIATLYPAYGMPPVILDRSGAGLTPIQNSNAGPAPSYDDSVVVLDASVRGEVRGEAKPLLLGLNTKLNFLHDGSVGGETPGAGLEALLNPARGTDSPHPFYFPRNLDGGDDQAGRDALVQYLLSRTTD</sequence>